<dbReference type="Proteomes" id="UP001488805">
    <property type="component" value="Unassembled WGS sequence"/>
</dbReference>
<comment type="caution">
    <text evidence="1">The sequence shown here is derived from an EMBL/GenBank/DDBJ whole genome shotgun (WGS) entry which is preliminary data.</text>
</comment>
<accession>A0AAW1EYD7</accession>
<dbReference type="EMBL" id="JBCEZU010000123">
    <property type="protein sequence ID" value="KAK9526389.1"/>
    <property type="molecule type" value="Genomic_DNA"/>
</dbReference>
<evidence type="ECO:0000313" key="2">
    <source>
        <dbReference type="Proteomes" id="UP001488805"/>
    </source>
</evidence>
<name>A0AAW1EYD7_ZOAVI</name>
<dbReference type="AlphaFoldDB" id="A0AAW1EYD7"/>
<evidence type="ECO:0000313" key="1">
    <source>
        <dbReference type="EMBL" id="KAK9526389.1"/>
    </source>
</evidence>
<organism evidence="1 2">
    <name type="scientific">Zoarces viviparus</name>
    <name type="common">Viviparous eelpout</name>
    <name type="synonym">Blennius viviparus</name>
    <dbReference type="NCBI Taxonomy" id="48416"/>
    <lineage>
        <taxon>Eukaryota</taxon>
        <taxon>Metazoa</taxon>
        <taxon>Chordata</taxon>
        <taxon>Craniata</taxon>
        <taxon>Vertebrata</taxon>
        <taxon>Euteleostomi</taxon>
        <taxon>Actinopterygii</taxon>
        <taxon>Neopterygii</taxon>
        <taxon>Teleostei</taxon>
        <taxon>Neoteleostei</taxon>
        <taxon>Acanthomorphata</taxon>
        <taxon>Eupercaria</taxon>
        <taxon>Perciformes</taxon>
        <taxon>Cottioidei</taxon>
        <taxon>Zoarcales</taxon>
        <taxon>Zoarcidae</taxon>
        <taxon>Zoarcinae</taxon>
        <taxon>Zoarces</taxon>
    </lineage>
</organism>
<protein>
    <submittedName>
        <fullName evidence="1">Uncharacterized protein</fullName>
    </submittedName>
</protein>
<gene>
    <name evidence="1" type="ORF">VZT92_015090</name>
</gene>
<sequence>MIFTLVWSSQTASDSLVTWLQCIRLTRSGPQVILLRCLLLQYPPHLWLLETLTLPVAHLLCLTSGSSPHPLPPGESF</sequence>
<proteinExistence type="predicted"/>
<keyword evidence="2" id="KW-1185">Reference proteome</keyword>
<reference evidence="1 2" key="1">
    <citation type="journal article" date="2024" name="Genome Biol. Evol.">
        <title>Chromosome-level genome assembly of the viviparous eelpout Zoarces viviparus.</title>
        <authorList>
            <person name="Fuhrmann N."/>
            <person name="Brasseur M.V."/>
            <person name="Bakowski C.E."/>
            <person name="Podsiadlowski L."/>
            <person name="Prost S."/>
            <person name="Krehenwinkel H."/>
            <person name="Mayer C."/>
        </authorList>
    </citation>
    <scope>NUCLEOTIDE SEQUENCE [LARGE SCALE GENOMIC DNA]</scope>
    <source>
        <strain evidence="1">NO-MEL_2022_Ind0_liver</strain>
    </source>
</reference>